<comment type="function">
    <text evidence="6">Specifically methylates the pseudouridine at position 1915 (m3Psi1915) in 23S rRNA.</text>
</comment>
<dbReference type="InterPro" id="IPR029026">
    <property type="entry name" value="tRNA_m1G_MTases_N"/>
</dbReference>
<dbReference type="Gene3D" id="3.40.1280.10">
    <property type="match status" value="1"/>
</dbReference>
<evidence type="ECO:0000256" key="2">
    <source>
        <dbReference type="ARBA" id="ARBA00022603"/>
    </source>
</evidence>
<gene>
    <name evidence="6 7" type="primary">rlmH</name>
    <name evidence="7" type="ORF">M3M39_01180</name>
</gene>
<dbReference type="EMBL" id="CP097118">
    <property type="protein sequence ID" value="USS88126.1"/>
    <property type="molecule type" value="Genomic_DNA"/>
</dbReference>
<dbReference type="NCBIfam" id="NF000985">
    <property type="entry name" value="PRK00103.1-3"/>
    <property type="match status" value="1"/>
</dbReference>
<evidence type="ECO:0000256" key="5">
    <source>
        <dbReference type="ARBA" id="ARBA00038303"/>
    </source>
</evidence>
<dbReference type="GO" id="GO:0008168">
    <property type="term" value="F:methyltransferase activity"/>
    <property type="evidence" value="ECO:0007669"/>
    <property type="project" value="UniProtKB-KW"/>
</dbReference>
<feature type="binding site" evidence="6">
    <location>
        <position position="108"/>
    </location>
    <ligand>
        <name>S-adenosyl-L-methionine</name>
        <dbReference type="ChEBI" id="CHEBI:59789"/>
    </ligand>
</feature>
<comment type="subcellular location">
    <subcellularLocation>
        <location evidence="6">Cytoplasm</location>
    </subcellularLocation>
</comment>
<keyword evidence="2 6" id="KW-0489">Methyltransferase</keyword>
<dbReference type="PANTHER" id="PTHR33603:SF1">
    <property type="entry name" value="RIBOSOMAL RNA LARGE SUBUNIT METHYLTRANSFERASE H"/>
    <property type="match status" value="1"/>
</dbReference>
<sequence length="159" mass="17977">MNIKVVVVGKIKEKYFTAAIKEYEKRLSRFCKFSLVEVRDEKAPESLSSAEMEQVMEKEGDRILAKVSDREFVFALAIKGKELTSEAFAAQIKDLTTYGHSDLTFIIGGSLGLAPAVLQRADFSLSFGKFTLPHQLMRVVLCEQIYRAFMINSNSPYHK</sequence>
<comment type="caution">
    <text evidence="6">Lacks conserved residue(s) required for the propagation of feature annotation.</text>
</comment>
<dbReference type="GO" id="GO:0032259">
    <property type="term" value="P:methylation"/>
    <property type="evidence" value="ECO:0007669"/>
    <property type="project" value="UniProtKB-KW"/>
</dbReference>
<evidence type="ECO:0000256" key="6">
    <source>
        <dbReference type="HAMAP-Rule" id="MF_00658"/>
    </source>
</evidence>
<comment type="catalytic activity">
    <reaction evidence="6">
        <text>pseudouridine(1915) in 23S rRNA + S-adenosyl-L-methionine = N(3)-methylpseudouridine(1915) in 23S rRNA + S-adenosyl-L-homocysteine + H(+)</text>
        <dbReference type="Rhea" id="RHEA:42752"/>
        <dbReference type="Rhea" id="RHEA-COMP:10221"/>
        <dbReference type="Rhea" id="RHEA-COMP:10222"/>
        <dbReference type="ChEBI" id="CHEBI:15378"/>
        <dbReference type="ChEBI" id="CHEBI:57856"/>
        <dbReference type="ChEBI" id="CHEBI:59789"/>
        <dbReference type="ChEBI" id="CHEBI:65314"/>
        <dbReference type="ChEBI" id="CHEBI:74486"/>
        <dbReference type="EC" id="2.1.1.177"/>
    </reaction>
</comment>
<accession>A0ABY5BV25</accession>
<keyword evidence="3 6" id="KW-0808">Transferase</keyword>
<keyword evidence="1 6" id="KW-0698">rRNA processing</keyword>
<proteinExistence type="inferred from homology"/>
<evidence type="ECO:0000313" key="8">
    <source>
        <dbReference type="Proteomes" id="UP001057025"/>
    </source>
</evidence>
<dbReference type="RefSeq" id="WP_252797415.1">
    <property type="nucleotide sequence ID" value="NZ_CP097118.1"/>
</dbReference>
<dbReference type="Pfam" id="PF02590">
    <property type="entry name" value="SPOUT_MTase"/>
    <property type="match status" value="1"/>
</dbReference>
<evidence type="ECO:0000313" key="7">
    <source>
        <dbReference type="EMBL" id="USS88126.1"/>
    </source>
</evidence>
<evidence type="ECO:0000256" key="4">
    <source>
        <dbReference type="ARBA" id="ARBA00022691"/>
    </source>
</evidence>
<keyword evidence="4 6" id="KW-0949">S-adenosyl-L-methionine</keyword>
<dbReference type="CDD" id="cd18081">
    <property type="entry name" value="RlmH-like"/>
    <property type="match status" value="1"/>
</dbReference>
<keyword evidence="6" id="KW-0963">Cytoplasm</keyword>
<dbReference type="HAMAP" id="MF_00658">
    <property type="entry name" value="23SrRNA_methyltr_H"/>
    <property type="match status" value="1"/>
</dbReference>
<comment type="similarity">
    <text evidence="5 6">Belongs to the RNA methyltransferase RlmH family.</text>
</comment>
<protein>
    <recommendedName>
        <fullName evidence="6">Ribosomal RNA large subunit methyltransferase H</fullName>
        <ecNumber evidence="6">2.1.1.177</ecNumber>
    </recommendedName>
    <alternativeName>
        <fullName evidence="6">23S rRNA (pseudouridine1915-N3)-methyltransferase</fullName>
    </alternativeName>
    <alternativeName>
        <fullName evidence="6">23S rRNA m3Psi1915 methyltransferase</fullName>
    </alternativeName>
    <alternativeName>
        <fullName evidence="6">rRNA (pseudouridine-N3-)-methyltransferase RlmH</fullName>
    </alternativeName>
</protein>
<dbReference type="PANTHER" id="PTHR33603">
    <property type="entry name" value="METHYLTRANSFERASE"/>
    <property type="match status" value="1"/>
</dbReference>
<dbReference type="NCBIfam" id="TIGR00246">
    <property type="entry name" value="tRNA_RlmH_YbeA"/>
    <property type="match status" value="1"/>
</dbReference>
<organism evidence="7 8">
    <name type="scientific">Fructilactobacillus hinvesii</name>
    <dbReference type="NCBI Taxonomy" id="2940300"/>
    <lineage>
        <taxon>Bacteria</taxon>
        <taxon>Bacillati</taxon>
        <taxon>Bacillota</taxon>
        <taxon>Bacilli</taxon>
        <taxon>Lactobacillales</taxon>
        <taxon>Lactobacillaceae</taxon>
        <taxon>Fructilactobacillus</taxon>
    </lineage>
</organism>
<evidence type="ECO:0000256" key="1">
    <source>
        <dbReference type="ARBA" id="ARBA00022552"/>
    </source>
</evidence>
<keyword evidence="8" id="KW-1185">Reference proteome</keyword>
<evidence type="ECO:0000256" key="3">
    <source>
        <dbReference type="ARBA" id="ARBA00022679"/>
    </source>
</evidence>
<dbReference type="InterPro" id="IPR029028">
    <property type="entry name" value="Alpha/beta_knot_MTases"/>
</dbReference>
<dbReference type="PIRSF" id="PIRSF004505">
    <property type="entry name" value="MT_bac"/>
    <property type="match status" value="1"/>
</dbReference>
<comment type="subunit">
    <text evidence="6">Homodimer.</text>
</comment>
<name>A0ABY5BV25_9LACO</name>
<dbReference type="Proteomes" id="UP001057025">
    <property type="component" value="Chromosome"/>
</dbReference>
<dbReference type="InterPro" id="IPR003742">
    <property type="entry name" value="RlmH-like"/>
</dbReference>
<reference evidence="7" key="1">
    <citation type="submission" date="2022-05" db="EMBL/GenBank/DDBJ databases">
        <authorList>
            <person name="Oliphant S.A."/>
            <person name="Watson-Haigh N.S."/>
            <person name="Sumby K.M."/>
            <person name="Gardner J.M."/>
            <person name="Jiranek V."/>
        </authorList>
    </citation>
    <scope>NUCLEOTIDE SEQUENCE</scope>
    <source>
        <strain evidence="7">KI11_C11</strain>
    </source>
</reference>
<feature type="binding site" evidence="6">
    <location>
        <position position="76"/>
    </location>
    <ligand>
        <name>S-adenosyl-L-methionine</name>
        <dbReference type="ChEBI" id="CHEBI:59789"/>
    </ligand>
</feature>
<dbReference type="EC" id="2.1.1.177" evidence="6"/>
<dbReference type="SUPFAM" id="SSF75217">
    <property type="entry name" value="alpha/beta knot"/>
    <property type="match status" value="1"/>
</dbReference>